<evidence type="ECO:0000256" key="12">
    <source>
        <dbReference type="SAM" id="Coils"/>
    </source>
</evidence>
<reference evidence="16" key="1">
    <citation type="submission" date="2022-08" db="EMBL/GenBank/DDBJ databases">
        <title>Complete genome sequence of Mycoplasma cottewii type strain VIS.</title>
        <authorList>
            <person name="Spergser J."/>
        </authorList>
    </citation>
    <scope>NUCLEOTIDE SEQUENCE</scope>
    <source>
        <strain evidence="16">VIS</strain>
    </source>
</reference>
<evidence type="ECO:0000313" key="16">
    <source>
        <dbReference type="EMBL" id="UWD35048.1"/>
    </source>
</evidence>
<keyword evidence="12" id="KW-0175">Coiled coil</keyword>
<keyword evidence="8" id="KW-0418">Kinase</keyword>
<dbReference type="InterPro" id="IPR050429">
    <property type="entry name" value="PTS_Glucose_EIICBA"/>
</dbReference>
<feature type="transmembrane region" description="Helical" evidence="13">
    <location>
        <begin position="385"/>
        <end position="407"/>
    </location>
</feature>
<feature type="transmembrane region" description="Helical" evidence="13">
    <location>
        <begin position="32"/>
        <end position="60"/>
    </location>
</feature>
<keyword evidence="2" id="KW-0813">Transport</keyword>
<organism evidence="16 17">
    <name type="scientific">Mycoplasma cottewii</name>
    <dbReference type="NCBI Taxonomy" id="51364"/>
    <lineage>
        <taxon>Bacteria</taxon>
        <taxon>Bacillati</taxon>
        <taxon>Mycoplasmatota</taxon>
        <taxon>Mollicutes</taxon>
        <taxon>Mycoplasmataceae</taxon>
        <taxon>Mycoplasma</taxon>
    </lineage>
</organism>
<keyword evidence="6" id="KW-0598">Phosphotransferase system</keyword>
<dbReference type="Proteomes" id="UP001059819">
    <property type="component" value="Chromosome"/>
</dbReference>
<evidence type="ECO:0000256" key="3">
    <source>
        <dbReference type="ARBA" id="ARBA00022475"/>
    </source>
</evidence>
<name>A0ABY5U0N3_9MOLU</name>
<evidence type="ECO:0000259" key="15">
    <source>
        <dbReference type="PROSITE" id="PS51103"/>
    </source>
</evidence>
<dbReference type="PROSITE" id="PS01035">
    <property type="entry name" value="PTS_EIIB_TYPE_1_CYS"/>
    <property type="match status" value="1"/>
</dbReference>
<keyword evidence="4" id="KW-0762">Sugar transport</keyword>
<evidence type="ECO:0000256" key="1">
    <source>
        <dbReference type="ARBA" id="ARBA00004651"/>
    </source>
</evidence>
<feature type="domain" description="PTS EIIB type-1" evidence="14">
    <location>
        <begin position="500"/>
        <end position="579"/>
    </location>
</feature>
<dbReference type="Gene3D" id="3.30.1360.60">
    <property type="entry name" value="Glucose permease domain IIB"/>
    <property type="match status" value="1"/>
</dbReference>
<protein>
    <submittedName>
        <fullName evidence="16">PTS transporter subunit EIIC</fullName>
    </submittedName>
</protein>
<feature type="transmembrane region" description="Helical" evidence="13">
    <location>
        <begin position="113"/>
        <end position="131"/>
    </location>
</feature>
<dbReference type="EMBL" id="CP103424">
    <property type="protein sequence ID" value="UWD35048.1"/>
    <property type="molecule type" value="Genomic_DNA"/>
</dbReference>
<evidence type="ECO:0000256" key="2">
    <source>
        <dbReference type="ARBA" id="ARBA00022448"/>
    </source>
</evidence>
<gene>
    <name evidence="16" type="ORF">NX779_00090</name>
</gene>
<evidence type="ECO:0000256" key="10">
    <source>
        <dbReference type="ARBA" id="ARBA00023136"/>
    </source>
</evidence>
<evidence type="ECO:0000256" key="9">
    <source>
        <dbReference type="ARBA" id="ARBA00022989"/>
    </source>
</evidence>
<evidence type="ECO:0000259" key="14">
    <source>
        <dbReference type="PROSITE" id="PS51098"/>
    </source>
</evidence>
<feature type="transmembrane region" description="Helical" evidence="13">
    <location>
        <begin position="201"/>
        <end position="224"/>
    </location>
</feature>
<dbReference type="PANTHER" id="PTHR30009:SF12">
    <property type="entry name" value="PHOSPHOTRANSFERASE IIC COMPONENT GLVC"/>
    <property type="match status" value="1"/>
</dbReference>
<feature type="transmembrane region" description="Helical" evidence="13">
    <location>
        <begin position="314"/>
        <end position="332"/>
    </location>
</feature>
<feature type="transmembrane region" description="Helical" evidence="13">
    <location>
        <begin position="162"/>
        <end position="180"/>
    </location>
</feature>
<evidence type="ECO:0000256" key="7">
    <source>
        <dbReference type="ARBA" id="ARBA00022692"/>
    </source>
</evidence>
<feature type="active site" description="Phosphocysteine intermediate; for EIIB activity" evidence="11">
    <location>
        <position position="522"/>
    </location>
</feature>
<proteinExistence type="predicted"/>
<dbReference type="InterPro" id="IPR013013">
    <property type="entry name" value="PTS_EIIC_1"/>
</dbReference>
<dbReference type="Pfam" id="PF02378">
    <property type="entry name" value="PTS_EIIC"/>
    <property type="match status" value="1"/>
</dbReference>
<dbReference type="Pfam" id="PF00367">
    <property type="entry name" value="PTS_EIIB"/>
    <property type="match status" value="1"/>
</dbReference>
<feature type="coiled-coil region" evidence="12">
    <location>
        <begin position="457"/>
        <end position="496"/>
    </location>
</feature>
<evidence type="ECO:0000313" key="17">
    <source>
        <dbReference type="Proteomes" id="UP001059819"/>
    </source>
</evidence>
<dbReference type="InterPro" id="IPR018113">
    <property type="entry name" value="PTrfase_EIIB_Cys"/>
</dbReference>
<dbReference type="PANTHER" id="PTHR30009">
    <property type="entry name" value="CYTOCHROME C-TYPE SYNTHESIS PROTEIN AND PTS TRANSMEMBRANE COMPONENT"/>
    <property type="match status" value="1"/>
</dbReference>
<dbReference type="InterPro" id="IPR003352">
    <property type="entry name" value="PTS_EIIC"/>
</dbReference>
<evidence type="ECO:0000256" key="13">
    <source>
        <dbReference type="SAM" id="Phobius"/>
    </source>
</evidence>
<comment type="subcellular location">
    <subcellularLocation>
        <location evidence="1">Cell membrane</location>
        <topology evidence="1">Multi-pass membrane protein</topology>
    </subcellularLocation>
</comment>
<feature type="transmembrane region" description="Helical" evidence="13">
    <location>
        <begin position="419"/>
        <end position="440"/>
    </location>
</feature>
<evidence type="ECO:0000256" key="8">
    <source>
        <dbReference type="ARBA" id="ARBA00022777"/>
    </source>
</evidence>
<dbReference type="PROSITE" id="PS51103">
    <property type="entry name" value="PTS_EIIC_TYPE_1"/>
    <property type="match status" value="1"/>
</dbReference>
<keyword evidence="5" id="KW-0808">Transferase</keyword>
<feature type="domain" description="PTS EIIC type-1" evidence="15">
    <location>
        <begin position="19"/>
        <end position="452"/>
    </location>
</feature>
<dbReference type="SUPFAM" id="SSF55604">
    <property type="entry name" value="Glucose permease domain IIB"/>
    <property type="match status" value="1"/>
</dbReference>
<dbReference type="PROSITE" id="PS51098">
    <property type="entry name" value="PTS_EIIB_TYPE_1"/>
    <property type="match status" value="1"/>
</dbReference>
<feature type="transmembrane region" description="Helical" evidence="13">
    <location>
        <begin position="80"/>
        <end position="101"/>
    </location>
</feature>
<evidence type="ECO:0000256" key="11">
    <source>
        <dbReference type="PROSITE-ProRule" id="PRU00421"/>
    </source>
</evidence>
<evidence type="ECO:0000256" key="4">
    <source>
        <dbReference type="ARBA" id="ARBA00022597"/>
    </source>
</evidence>
<keyword evidence="9 13" id="KW-1133">Transmembrane helix</keyword>
<dbReference type="RefSeq" id="WP_259430206.1">
    <property type="nucleotide sequence ID" value="NZ_CP103424.1"/>
</dbReference>
<evidence type="ECO:0000256" key="5">
    <source>
        <dbReference type="ARBA" id="ARBA00022679"/>
    </source>
</evidence>
<keyword evidence="3" id="KW-1003">Cell membrane</keyword>
<dbReference type="InterPro" id="IPR001996">
    <property type="entry name" value="PTS_IIB_1"/>
</dbReference>
<keyword evidence="10 13" id="KW-0472">Membrane</keyword>
<dbReference type="InterPro" id="IPR036878">
    <property type="entry name" value="Glu_permease_IIB"/>
</dbReference>
<keyword evidence="17" id="KW-1185">Reference proteome</keyword>
<keyword evidence="7 13" id="KW-0812">Transmembrane</keyword>
<accession>A0ABY5U0N3</accession>
<sequence length="579" mass="63578">MSFSSKETFKKSNLKSWLSEFRASLEKFGRAILVPVTVIPLLALIGAIGYTGQAILAAKYVGANKPPAALELTINAIKDLGMIAITNIDFLVAVGLAAGLARTEKVSAALSGLMAYAAIHLATALILKVIYTDPAKATIIVDGVSKQIKDVFGLKQRFGVLSFQYSAFGGMLAGLLGYVIHKYTYKLKFPEVLSFFGGPKFSPVAATLAGWVFGLLLGYIWIYINKGLYSSGQGLKKLGAFSPFLYASAERALLPFGIHHVLNFFVYYTPVGGTYITPGPDSKTIEGVLNVALAKLANNEKILAKDTWVINGTYVTKIFSLTGATLAMFFVMPKVNRKVYGSSIISAGAVSALSGVTEPIEFTFLFVAPLLYVIHVFLSGFQNMIMYLCNFGAVTTRGSGIITWLIVNPANYRLIQNVWGTWVVGPVMLGVYFGIFTFMIKKFNYKTPGREDGGLTHLVTKKEYKELKNKKEDIELEQELKEIQKLEANQTSSKKEAYDEEFLNNIIEGCGGAENIKIMANCVTRLRVTMYDKTKFNKEIVDKTKPYGYKEIGDQVQIIYGPKVTNIATLVREKLGIES</sequence>
<feature type="transmembrane region" description="Helical" evidence="13">
    <location>
        <begin position="362"/>
        <end position="378"/>
    </location>
</feature>
<evidence type="ECO:0000256" key="6">
    <source>
        <dbReference type="ARBA" id="ARBA00022683"/>
    </source>
</evidence>